<reference evidence="3" key="1">
    <citation type="submission" date="2018-10" db="EMBL/GenBank/DDBJ databases">
        <title>Population genomic analysis revealed the cold adaptation of white poplar.</title>
        <authorList>
            <person name="Liu Y.-J."/>
        </authorList>
    </citation>
    <scope>NUCLEOTIDE SEQUENCE [LARGE SCALE GENOMIC DNA]</scope>
    <source>
        <strain evidence="3">PAL-ZL1</strain>
    </source>
</reference>
<protein>
    <recommendedName>
        <fullName evidence="2">DUF4220 domain-containing protein</fullName>
    </recommendedName>
</protein>
<proteinExistence type="predicted"/>
<sequence>MLLSLLLQILLTIFGNRRKYTNGRLLGTFLWVAYLSADWVATFSLGILARSEADSANPKLIPVFWAPVLLVHLGGPGTIPVYSMDQASKLLIVRLLELVTRVGVACYVLFRLWNKNVITSVFIPIFVSGIIKYGERIWVLTRIHVYNNVSPQPFAEDHRIKIKDILPCYQNTRSKVIYLHEAHILYKTFQILSKNFDLIRLDQKFTYDLVSKKEAEEAFHLIEVELGFKYDRLYSKVTRISRSRVILRYTTFLSSISALASFSIMTKSSSVYSKNDKIISYVLLSGVVCLETYSIIMHLFSDWTMIWLTSTSERAGGIPRRIHCLSLLLTFCRKPKRYWSGSMGQHNLISAQSNNKLLKKYLPWIIGNIDSWKKVGKDLKELIFKQVKDKRSRYDPDTNDFTFLKNLLKERGLEVLRSKHCFDKLGWSVAGVEFIHSLLTWHIATHVCYLHDSDQKDGFHKKRKSVILNSTLLSDYMLYLLVNCPTMLAREPSETRYDDTRIHLRRLLLWNTHKEVKHNISLEELNALSFQEAEVKAFFKELLQSPSTVLKEIDEQGNGEKSALLDGCMLAVSLQSLERRDGWSNDEKWEMISHVWVDMVMYAASHCGWKQHTHALARGGELLTHVCLLMAHLGLSKQCPPKVNKQLDDRSKRLAGILESEKPSSLGVRVFPSGQLVQENGLSRPSEEKAGSPVMAALLWLVAEYEEESVAPALPCVDCGLTGEDGAVLLASIQLALLGRRETKMVGGVCVQAAPLLWWSF</sequence>
<feature type="transmembrane region" description="Helical" evidence="1">
    <location>
        <begin position="91"/>
        <end position="110"/>
    </location>
</feature>
<dbReference type="Pfam" id="PF04578">
    <property type="entry name" value="DUF594"/>
    <property type="match status" value="1"/>
</dbReference>
<evidence type="ECO:0000256" key="1">
    <source>
        <dbReference type="SAM" id="Phobius"/>
    </source>
</evidence>
<accession>A0A4U5QGE9</accession>
<dbReference type="Pfam" id="PF13968">
    <property type="entry name" value="DUF4220"/>
    <property type="match status" value="1"/>
</dbReference>
<organism evidence="3">
    <name type="scientific">Populus alba</name>
    <name type="common">White poplar</name>
    <dbReference type="NCBI Taxonomy" id="43335"/>
    <lineage>
        <taxon>Eukaryota</taxon>
        <taxon>Viridiplantae</taxon>
        <taxon>Streptophyta</taxon>
        <taxon>Embryophyta</taxon>
        <taxon>Tracheophyta</taxon>
        <taxon>Spermatophyta</taxon>
        <taxon>Magnoliopsida</taxon>
        <taxon>eudicotyledons</taxon>
        <taxon>Gunneridae</taxon>
        <taxon>Pentapetalae</taxon>
        <taxon>rosids</taxon>
        <taxon>fabids</taxon>
        <taxon>Malpighiales</taxon>
        <taxon>Salicaceae</taxon>
        <taxon>Saliceae</taxon>
        <taxon>Populus</taxon>
    </lineage>
</organism>
<dbReference type="PANTHER" id="PTHR31325">
    <property type="entry name" value="OS01G0798800 PROTEIN-RELATED"/>
    <property type="match status" value="1"/>
</dbReference>
<keyword evidence="1" id="KW-0812">Transmembrane</keyword>
<feature type="transmembrane region" description="Helical" evidence="1">
    <location>
        <begin position="278"/>
        <end position="300"/>
    </location>
</feature>
<feature type="transmembrane region" description="Helical" evidence="1">
    <location>
        <begin position="60"/>
        <end position="79"/>
    </location>
</feature>
<dbReference type="InterPro" id="IPR007658">
    <property type="entry name" value="DUF594"/>
</dbReference>
<evidence type="ECO:0000259" key="2">
    <source>
        <dbReference type="Pfam" id="PF13968"/>
    </source>
</evidence>
<keyword evidence="1" id="KW-0472">Membrane</keyword>
<dbReference type="EMBL" id="RCHU01000258">
    <property type="protein sequence ID" value="TKS09678.1"/>
    <property type="molecule type" value="Genomic_DNA"/>
</dbReference>
<dbReference type="AlphaFoldDB" id="A0A4U5QGE9"/>
<name>A0A4U5QGE9_POPAL</name>
<evidence type="ECO:0000313" key="3">
    <source>
        <dbReference type="EMBL" id="TKS09678.1"/>
    </source>
</evidence>
<dbReference type="InterPro" id="IPR025315">
    <property type="entry name" value="DUF4220"/>
</dbReference>
<feature type="domain" description="DUF4220" evidence="2">
    <location>
        <begin position="31"/>
        <end position="350"/>
    </location>
</feature>
<dbReference type="STRING" id="43335.A0A4U5QGE9"/>
<feature type="transmembrane region" description="Helical" evidence="1">
    <location>
        <begin position="25"/>
        <end position="48"/>
    </location>
</feature>
<comment type="caution">
    <text evidence="3">The sequence shown here is derived from an EMBL/GenBank/DDBJ whole genome shotgun (WGS) entry which is preliminary data.</text>
</comment>
<keyword evidence="1" id="KW-1133">Transmembrane helix</keyword>
<gene>
    <name evidence="3" type="ORF">D5086_0000087790</name>
</gene>